<dbReference type="AlphaFoldDB" id="A0A381SGD2"/>
<dbReference type="Gene3D" id="3.90.1300.10">
    <property type="entry name" value="Amidase signature (AS) domain"/>
    <property type="match status" value="1"/>
</dbReference>
<dbReference type="InterPro" id="IPR036928">
    <property type="entry name" value="AS_sf"/>
</dbReference>
<evidence type="ECO:0000259" key="1">
    <source>
        <dbReference type="Pfam" id="PF01425"/>
    </source>
</evidence>
<organism evidence="2">
    <name type="scientific">marine metagenome</name>
    <dbReference type="NCBI Taxonomy" id="408172"/>
    <lineage>
        <taxon>unclassified sequences</taxon>
        <taxon>metagenomes</taxon>
        <taxon>ecological metagenomes</taxon>
    </lineage>
</organism>
<dbReference type="InterPro" id="IPR000120">
    <property type="entry name" value="Amidase"/>
</dbReference>
<dbReference type="Pfam" id="PF01425">
    <property type="entry name" value="Amidase"/>
    <property type="match status" value="1"/>
</dbReference>
<dbReference type="EMBL" id="UINC01003077">
    <property type="protein sequence ID" value="SVA03140.1"/>
    <property type="molecule type" value="Genomic_DNA"/>
</dbReference>
<name>A0A381SGD2_9ZZZZ</name>
<sequence>MAFISAVDALAEFSAGRLSPVELMEAVLTVEDTDGALTQVYAEEAMEAARAAEQAWFNGSARALEGLPIAVKEDKGVTGKPTSAGSQVFADSIAGADAPPVAAMRAAGGIFHARTNVPDMGSAGITGSLRYPPTKNPYNPTFNSLGSSGGAAAALAKGLTTLANASDYCGSIRLPAAACGVVGFKPSRGRNAVGAYFNLDWYDHDGAMARSVADCALLQNAIAGQQPVDLFSRDDWTPVTANPADTASLRVAVSIDLGFAAVDSEVAAATLKLPSRLEAAGAEVNEVEIGWGDEVLQAYRDHAAMIMGAWMQPYLESSRDLLTPYAIACAESVYDVTPANFVRSMEVETEMWNELAPIMGAHDVLICPTTGVPSVPLDFDPAGPDIEIDGRSVAADYGWMLTYPFNMLSALPVLNIPSGTAGSGVPIGAQLVGRPFDDHSLFSVGALVEQLSPTIGTFAR</sequence>
<dbReference type="GO" id="GO:0003824">
    <property type="term" value="F:catalytic activity"/>
    <property type="evidence" value="ECO:0007669"/>
    <property type="project" value="InterPro"/>
</dbReference>
<reference evidence="2" key="1">
    <citation type="submission" date="2018-05" db="EMBL/GenBank/DDBJ databases">
        <authorList>
            <person name="Lanie J.A."/>
            <person name="Ng W.-L."/>
            <person name="Kazmierczak K.M."/>
            <person name="Andrzejewski T.M."/>
            <person name="Davidsen T.M."/>
            <person name="Wayne K.J."/>
            <person name="Tettelin H."/>
            <person name="Glass J.I."/>
            <person name="Rusch D."/>
            <person name="Podicherti R."/>
            <person name="Tsui H.-C.T."/>
            <person name="Winkler M.E."/>
        </authorList>
    </citation>
    <scope>NUCLEOTIDE SEQUENCE</scope>
</reference>
<accession>A0A381SGD2</accession>
<proteinExistence type="predicted"/>
<gene>
    <name evidence="2" type="ORF">METZ01_LOCUS55994</name>
</gene>
<dbReference type="PANTHER" id="PTHR11895:SF7">
    <property type="entry name" value="GLUTAMYL-TRNA(GLN) AMIDOTRANSFERASE SUBUNIT A, MITOCHONDRIAL"/>
    <property type="match status" value="1"/>
</dbReference>
<dbReference type="PANTHER" id="PTHR11895">
    <property type="entry name" value="TRANSAMIDASE"/>
    <property type="match status" value="1"/>
</dbReference>
<evidence type="ECO:0000313" key="2">
    <source>
        <dbReference type="EMBL" id="SVA03140.1"/>
    </source>
</evidence>
<dbReference type="SUPFAM" id="SSF75304">
    <property type="entry name" value="Amidase signature (AS) enzymes"/>
    <property type="match status" value="1"/>
</dbReference>
<feature type="domain" description="Amidase" evidence="1">
    <location>
        <begin position="29"/>
        <end position="441"/>
    </location>
</feature>
<protein>
    <recommendedName>
        <fullName evidence="1">Amidase domain-containing protein</fullName>
    </recommendedName>
</protein>
<dbReference type="InterPro" id="IPR023631">
    <property type="entry name" value="Amidase_dom"/>
</dbReference>